<feature type="domain" description="Ig-like" evidence="3">
    <location>
        <begin position="229"/>
        <end position="331"/>
    </location>
</feature>
<sequence>MRERESALWTAGMRMLGRVLLAWLLEWRVLAAEPSFRVPPENVTVVAGGLAVLPCSIIHLTAEHKVVWTDAEGFLLSLNEKRVYEDTRFSVERPFKKYWNLHIRDTRPADAGKYVCQISTDPVKVKEVMLYVQVPAKIIDMYSSDAVTAMEGETVTLTCNASGEPAPEITWFRAYNSATKSKERIGSDGEMLKIYNVSRDCGGTYVCIADNGVGDEAVREMEITVNYAPEVYLKTTRMGQSRGKETILECDVMAHPHGVMIWERDGKDLAADTSGKYQVEIFETNYHLYKKTLSLRIRDIQDADFGRYTCSAENFIARDSESMILYDYSLTLNRLTSTTRRPDVLIPSRNLHTTLRPKAWNKDTSEDNNTDQKRNKGFSRKTVLINPGAIRGRNAGYQNSADWGPVLYAALTCLHALVMASRTAS</sequence>
<dbReference type="SUPFAM" id="SSF48726">
    <property type="entry name" value="Immunoglobulin"/>
    <property type="match status" value="3"/>
</dbReference>
<evidence type="ECO:0000313" key="5">
    <source>
        <dbReference type="Proteomes" id="UP001164746"/>
    </source>
</evidence>
<gene>
    <name evidence="4" type="ORF">MAR_025193</name>
</gene>
<proteinExistence type="predicted"/>
<dbReference type="PANTHER" id="PTHR45080:SF33">
    <property type="entry name" value="IG-LIKE DOMAIN-CONTAINING PROTEIN"/>
    <property type="match status" value="1"/>
</dbReference>
<keyword evidence="2" id="KW-0732">Signal</keyword>
<dbReference type="InterPro" id="IPR013098">
    <property type="entry name" value="Ig_I-set"/>
</dbReference>
<accession>A0ABY7E0Z0</accession>
<feature type="region of interest" description="Disordered" evidence="1">
    <location>
        <begin position="356"/>
        <end position="378"/>
    </location>
</feature>
<dbReference type="Pfam" id="PF13927">
    <property type="entry name" value="Ig_3"/>
    <property type="match status" value="1"/>
</dbReference>
<feature type="signal peptide" evidence="2">
    <location>
        <begin position="1"/>
        <end position="31"/>
    </location>
</feature>
<feature type="chain" id="PRO_5046133335" evidence="2">
    <location>
        <begin position="32"/>
        <end position="425"/>
    </location>
</feature>
<dbReference type="Proteomes" id="UP001164746">
    <property type="component" value="Chromosome 3"/>
</dbReference>
<evidence type="ECO:0000259" key="3">
    <source>
        <dbReference type="PROSITE" id="PS50835"/>
    </source>
</evidence>
<dbReference type="PROSITE" id="PS50835">
    <property type="entry name" value="IG_LIKE"/>
    <property type="match status" value="3"/>
</dbReference>
<dbReference type="Gene3D" id="2.60.40.10">
    <property type="entry name" value="Immunoglobulins"/>
    <property type="match status" value="3"/>
</dbReference>
<keyword evidence="5" id="KW-1185">Reference proteome</keyword>
<dbReference type="EMBL" id="CP111014">
    <property type="protein sequence ID" value="WAR00821.1"/>
    <property type="molecule type" value="Genomic_DNA"/>
</dbReference>
<organism evidence="4 5">
    <name type="scientific">Mya arenaria</name>
    <name type="common">Soft-shell clam</name>
    <dbReference type="NCBI Taxonomy" id="6604"/>
    <lineage>
        <taxon>Eukaryota</taxon>
        <taxon>Metazoa</taxon>
        <taxon>Spiralia</taxon>
        <taxon>Lophotrochozoa</taxon>
        <taxon>Mollusca</taxon>
        <taxon>Bivalvia</taxon>
        <taxon>Autobranchia</taxon>
        <taxon>Heteroconchia</taxon>
        <taxon>Euheterodonta</taxon>
        <taxon>Imparidentia</taxon>
        <taxon>Neoheterodontei</taxon>
        <taxon>Myida</taxon>
        <taxon>Myoidea</taxon>
        <taxon>Myidae</taxon>
        <taxon>Mya</taxon>
    </lineage>
</organism>
<dbReference type="InterPro" id="IPR003598">
    <property type="entry name" value="Ig_sub2"/>
</dbReference>
<dbReference type="InterPro" id="IPR036179">
    <property type="entry name" value="Ig-like_dom_sf"/>
</dbReference>
<dbReference type="PANTHER" id="PTHR45080">
    <property type="entry name" value="CONTACTIN 5"/>
    <property type="match status" value="1"/>
</dbReference>
<dbReference type="InterPro" id="IPR003599">
    <property type="entry name" value="Ig_sub"/>
</dbReference>
<evidence type="ECO:0000313" key="4">
    <source>
        <dbReference type="EMBL" id="WAR00821.1"/>
    </source>
</evidence>
<evidence type="ECO:0000256" key="1">
    <source>
        <dbReference type="SAM" id="MobiDB-lite"/>
    </source>
</evidence>
<dbReference type="Pfam" id="PF07679">
    <property type="entry name" value="I-set"/>
    <property type="match status" value="2"/>
</dbReference>
<feature type="domain" description="Ig-like" evidence="3">
    <location>
        <begin position="135"/>
        <end position="224"/>
    </location>
</feature>
<reference evidence="4" key="1">
    <citation type="submission" date="2022-11" db="EMBL/GenBank/DDBJ databases">
        <title>Centuries of genome instability and evolution in soft-shell clam transmissible cancer (bioRxiv).</title>
        <authorList>
            <person name="Hart S.F.M."/>
            <person name="Yonemitsu M.A."/>
            <person name="Giersch R.M."/>
            <person name="Beal B.F."/>
            <person name="Arriagada G."/>
            <person name="Davis B.W."/>
            <person name="Ostrander E.A."/>
            <person name="Goff S.P."/>
            <person name="Metzger M.J."/>
        </authorList>
    </citation>
    <scope>NUCLEOTIDE SEQUENCE</scope>
    <source>
        <strain evidence="4">MELC-2E11</strain>
        <tissue evidence="4">Siphon/mantle</tissue>
    </source>
</reference>
<dbReference type="InterPro" id="IPR050958">
    <property type="entry name" value="Cell_Adh-Cytoskel_Orgn"/>
</dbReference>
<name>A0ABY7E0Z0_MYAAR</name>
<feature type="compositionally biased region" description="Basic and acidic residues" evidence="1">
    <location>
        <begin position="360"/>
        <end position="374"/>
    </location>
</feature>
<dbReference type="InterPro" id="IPR013783">
    <property type="entry name" value="Ig-like_fold"/>
</dbReference>
<feature type="domain" description="Ig-like" evidence="3">
    <location>
        <begin position="34"/>
        <end position="126"/>
    </location>
</feature>
<dbReference type="InterPro" id="IPR007110">
    <property type="entry name" value="Ig-like_dom"/>
</dbReference>
<evidence type="ECO:0000256" key="2">
    <source>
        <dbReference type="SAM" id="SignalP"/>
    </source>
</evidence>
<dbReference type="SMART" id="SM00408">
    <property type="entry name" value="IGc2"/>
    <property type="match status" value="3"/>
</dbReference>
<protein>
    <submittedName>
        <fullName evidence="4">LACH-like protein</fullName>
    </submittedName>
</protein>
<dbReference type="CDD" id="cd00096">
    <property type="entry name" value="Ig"/>
    <property type="match status" value="1"/>
</dbReference>
<dbReference type="SMART" id="SM00409">
    <property type="entry name" value="IG"/>
    <property type="match status" value="3"/>
</dbReference>